<evidence type="ECO:0000313" key="3">
    <source>
        <dbReference type="Proteomes" id="UP000655830"/>
    </source>
</evidence>
<dbReference type="Gene3D" id="2.160.20.120">
    <property type="match status" value="1"/>
</dbReference>
<dbReference type="AlphaFoldDB" id="A0A926EF20"/>
<keyword evidence="3" id="KW-1185">Reference proteome</keyword>
<feature type="domain" description="DUF4097" evidence="1">
    <location>
        <begin position="89"/>
        <end position="325"/>
    </location>
</feature>
<name>A0A926EF20_9FIRM</name>
<proteinExistence type="predicted"/>
<dbReference type="Proteomes" id="UP000655830">
    <property type="component" value="Unassembled WGS sequence"/>
</dbReference>
<sequence length="331" mass="35983">MLKKSTIVAIAGSLIVGGIGLSTVGLALGGESSVHFDSFLELSEPTFEKEYSQKIIEAQSELRMTMDREEKLDTGEVKQKGWEKLDGFSEMKVEVGTVDFNVVIGEDYKIEVDVKTNVDLSYDIRGEKLYIKQKNIEQYRRNNGFRSNLNDGTITVMIPQDAKLEEVILNLGVGEGHLEGITVNELEISNGVGSMNINNVVANNAHITGGVGDIKVEDFKVKGVVFDSGVGDLNVTSLVSDRLEANMGVGDVSIQGDIQGDIEIGGGLGSLRLELVGQEKDYNYFISRGGGHITINEMNQFGLGDVKVNNNSQYNIEIEAGLGEILIKTDK</sequence>
<dbReference type="Pfam" id="PF13349">
    <property type="entry name" value="DUF4097"/>
    <property type="match status" value="1"/>
</dbReference>
<reference evidence="2" key="1">
    <citation type="submission" date="2020-08" db="EMBL/GenBank/DDBJ databases">
        <title>Genome public.</title>
        <authorList>
            <person name="Liu C."/>
            <person name="Sun Q."/>
        </authorList>
    </citation>
    <scope>NUCLEOTIDE SEQUENCE</scope>
    <source>
        <strain evidence="2">NSJ-12</strain>
    </source>
</reference>
<evidence type="ECO:0000259" key="1">
    <source>
        <dbReference type="Pfam" id="PF13349"/>
    </source>
</evidence>
<dbReference type="RefSeq" id="WP_177671006.1">
    <property type="nucleotide sequence ID" value="NZ_JACRSY010000003.1"/>
</dbReference>
<protein>
    <submittedName>
        <fullName evidence="2">DUF4097 family beta strand repeat protein</fullName>
    </submittedName>
</protein>
<accession>A0A926EF20</accession>
<comment type="caution">
    <text evidence="2">The sequence shown here is derived from an EMBL/GenBank/DDBJ whole genome shotgun (WGS) entry which is preliminary data.</text>
</comment>
<dbReference type="EMBL" id="JACRSY010000003">
    <property type="protein sequence ID" value="MBC8578354.1"/>
    <property type="molecule type" value="Genomic_DNA"/>
</dbReference>
<evidence type="ECO:0000313" key="2">
    <source>
        <dbReference type="EMBL" id="MBC8578354.1"/>
    </source>
</evidence>
<organism evidence="2 3">
    <name type="scientific">Zhenhengia yiwuensis</name>
    <dbReference type="NCBI Taxonomy" id="2763666"/>
    <lineage>
        <taxon>Bacteria</taxon>
        <taxon>Bacillati</taxon>
        <taxon>Bacillota</taxon>
        <taxon>Clostridia</taxon>
        <taxon>Lachnospirales</taxon>
        <taxon>Lachnospiraceae</taxon>
        <taxon>Zhenhengia</taxon>
    </lineage>
</organism>
<gene>
    <name evidence="2" type="ORF">H8718_02195</name>
</gene>
<dbReference type="InterPro" id="IPR025164">
    <property type="entry name" value="Toastrack_DUF4097"/>
</dbReference>